<keyword evidence="3" id="KW-1185">Reference proteome</keyword>
<organism evidence="2 3">
    <name type="scientific">Didymella exigua CBS 183.55</name>
    <dbReference type="NCBI Taxonomy" id="1150837"/>
    <lineage>
        <taxon>Eukaryota</taxon>
        <taxon>Fungi</taxon>
        <taxon>Dikarya</taxon>
        <taxon>Ascomycota</taxon>
        <taxon>Pezizomycotina</taxon>
        <taxon>Dothideomycetes</taxon>
        <taxon>Pleosporomycetidae</taxon>
        <taxon>Pleosporales</taxon>
        <taxon>Pleosporineae</taxon>
        <taxon>Didymellaceae</taxon>
        <taxon>Didymella</taxon>
    </lineage>
</organism>
<sequence>MLLIRGIRWSTSSIGYVNVSSSSTQRHLAHQISLQATDAHAGIGVNPTDGFLYFLDRTSAAKSAKWLWQRAPVANELPGLRSSSGIAFAFCNRVVSAATVTNLKYIMSCQIVNEHTEETIKRALASVSAGDIKAWPGTDFDFAFGVNKGEGIEAALAFLGTSSDVLQVLRLTLTGSPNGLAAEYFLIQHKQQLNWKHTWKIKVLESSDGLPYILFCVIDQAPWKGPVSNIASQLQKPHSKSCRNRSQGVASRKSKERKTRKSKERKTRKSKERKTRKSKERKTRKSKKVQGKHAPRPQVRLRVCDAVEIVVQEGCLQSALLDSRCLPLSLSDCLHFLDMQPHIY</sequence>
<dbReference type="GeneID" id="54345311"/>
<evidence type="ECO:0000313" key="2">
    <source>
        <dbReference type="EMBL" id="KAF1928403.1"/>
    </source>
</evidence>
<evidence type="ECO:0000256" key="1">
    <source>
        <dbReference type="SAM" id="MobiDB-lite"/>
    </source>
</evidence>
<evidence type="ECO:0000313" key="3">
    <source>
        <dbReference type="Proteomes" id="UP000800082"/>
    </source>
</evidence>
<dbReference type="Proteomes" id="UP000800082">
    <property type="component" value="Unassembled WGS sequence"/>
</dbReference>
<dbReference type="AlphaFoldDB" id="A0A6A5RLR3"/>
<feature type="region of interest" description="Disordered" evidence="1">
    <location>
        <begin position="232"/>
        <end position="296"/>
    </location>
</feature>
<accession>A0A6A5RLR3</accession>
<gene>
    <name evidence="2" type="ORF">M421DRAFT_160376</name>
</gene>
<name>A0A6A5RLR3_9PLEO</name>
<dbReference type="RefSeq" id="XP_033448655.1">
    <property type="nucleotide sequence ID" value="XM_033587665.1"/>
</dbReference>
<reference evidence="2" key="1">
    <citation type="journal article" date="2020" name="Stud. Mycol.">
        <title>101 Dothideomycetes genomes: a test case for predicting lifestyles and emergence of pathogens.</title>
        <authorList>
            <person name="Haridas S."/>
            <person name="Albert R."/>
            <person name="Binder M."/>
            <person name="Bloem J."/>
            <person name="Labutti K."/>
            <person name="Salamov A."/>
            <person name="Andreopoulos B."/>
            <person name="Baker S."/>
            <person name="Barry K."/>
            <person name="Bills G."/>
            <person name="Bluhm B."/>
            <person name="Cannon C."/>
            <person name="Castanera R."/>
            <person name="Culley D."/>
            <person name="Daum C."/>
            <person name="Ezra D."/>
            <person name="Gonzalez J."/>
            <person name="Henrissat B."/>
            <person name="Kuo A."/>
            <person name="Liang C."/>
            <person name="Lipzen A."/>
            <person name="Lutzoni F."/>
            <person name="Magnuson J."/>
            <person name="Mondo S."/>
            <person name="Nolan M."/>
            <person name="Ohm R."/>
            <person name="Pangilinan J."/>
            <person name="Park H.-J."/>
            <person name="Ramirez L."/>
            <person name="Alfaro M."/>
            <person name="Sun H."/>
            <person name="Tritt A."/>
            <person name="Yoshinaga Y."/>
            <person name="Zwiers L.-H."/>
            <person name="Turgeon B."/>
            <person name="Goodwin S."/>
            <person name="Spatafora J."/>
            <person name="Crous P."/>
            <person name="Grigoriev I."/>
        </authorList>
    </citation>
    <scope>NUCLEOTIDE SEQUENCE</scope>
    <source>
        <strain evidence="2">CBS 183.55</strain>
    </source>
</reference>
<dbReference type="OrthoDB" id="5337308at2759"/>
<dbReference type="EMBL" id="ML978969">
    <property type="protein sequence ID" value="KAF1928403.1"/>
    <property type="molecule type" value="Genomic_DNA"/>
</dbReference>
<proteinExistence type="predicted"/>
<protein>
    <submittedName>
        <fullName evidence="2">Uncharacterized protein</fullName>
    </submittedName>
</protein>
<feature type="compositionally biased region" description="Basic residues" evidence="1">
    <location>
        <begin position="252"/>
        <end position="295"/>
    </location>
</feature>